<dbReference type="Proteomes" id="UP000044841">
    <property type="component" value="Unassembled WGS sequence"/>
</dbReference>
<feature type="compositionally biased region" description="Polar residues" evidence="10">
    <location>
        <begin position="26"/>
        <end position="35"/>
    </location>
</feature>
<feature type="transmembrane region" description="Helical" evidence="11">
    <location>
        <begin position="393"/>
        <end position="412"/>
    </location>
</feature>
<feature type="transmembrane region" description="Helical" evidence="11">
    <location>
        <begin position="684"/>
        <end position="708"/>
    </location>
</feature>
<dbReference type="AlphaFoldDB" id="A0A0K6FWF2"/>
<proteinExistence type="inferred from homology"/>
<reference evidence="12 13" key="1">
    <citation type="submission" date="2015-07" db="EMBL/GenBank/DDBJ databases">
        <authorList>
            <person name="Noorani M."/>
        </authorList>
    </citation>
    <scope>NUCLEOTIDE SEQUENCE [LARGE SCALE GENOMIC DNA]</scope>
    <source>
        <strain evidence="12">BBA 69670</strain>
    </source>
</reference>
<protein>
    <recommendedName>
        <fullName evidence="3">dolichol kinase</fullName>
        <ecNumber evidence="3">2.7.1.108</ecNumber>
    </recommendedName>
</protein>
<feature type="transmembrane region" description="Helical" evidence="11">
    <location>
        <begin position="464"/>
        <end position="492"/>
    </location>
</feature>
<organism evidence="12 13">
    <name type="scientific">Rhizoctonia solani</name>
    <dbReference type="NCBI Taxonomy" id="456999"/>
    <lineage>
        <taxon>Eukaryota</taxon>
        <taxon>Fungi</taxon>
        <taxon>Dikarya</taxon>
        <taxon>Basidiomycota</taxon>
        <taxon>Agaricomycotina</taxon>
        <taxon>Agaricomycetes</taxon>
        <taxon>Cantharellales</taxon>
        <taxon>Ceratobasidiaceae</taxon>
        <taxon>Rhizoctonia</taxon>
    </lineage>
</organism>
<accession>A0A0K6FWF2</accession>
<feature type="transmembrane region" description="Helical" evidence="11">
    <location>
        <begin position="772"/>
        <end position="795"/>
    </location>
</feature>
<evidence type="ECO:0000256" key="7">
    <source>
        <dbReference type="ARBA" id="ARBA00022824"/>
    </source>
</evidence>
<evidence type="ECO:0000256" key="8">
    <source>
        <dbReference type="ARBA" id="ARBA00022989"/>
    </source>
</evidence>
<evidence type="ECO:0000256" key="1">
    <source>
        <dbReference type="ARBA" id="ARBA00004477"/>
    </source>
</evidence>
<name>A0A0K6FWF2_9AGAM</name>
<evidence type="ECO:0000313" key="12">
    <source>
        <dbReference type="EMBL" id="CUA70498.1"/>
    </source>
</evidence>
<keyword evidence="7" id="KW-0256">Endoplasmic reticulum</keyword>
<feature type="transmembrane region" description="Helical" evidence="11">
    <location>
        <begin position="360"/>
        <end position="381"/>
    </location>
</feature>
<evidence type="ECO:0000256" key="5">
    <source>
        <dbReference type="ARBA" id="ARBA00022692"/>
    </source>
</evidence>
<evidence type="ECO:0000256" key="10">
    <source>
        <dbReference type="SAM" id="MobiDB-lite"/>
    </source>
</evidence>
<feature type="transmembrane region" description="Helical" evidence="11">
    <location>
        <begin position="322"/>
        <end position="340"/>
    </location>
</feature>
<dbReference type="GO" id="GO:0004168">
    <property type="term" value="F:dolichol kinase activity"/>
    <property type="evidence" value="ECO:0007669"/>
    <property type="project" value="UniProtKB-EC"/>
</dbReference>
<feature type="transmembrane region" description="Helical" evidence="11">
    <location>
        <begin position="424"/>
        <end position="444"/>
    </location>
</feature>
<dbReference type="GO" id="GO:0043048">
    <property type="term" value="P:dolichyl monophosphate biosynthetic process"/>
    <property type="evidence" value="ECO:0007669"/>
    <property type="project" value="TreeGrafter"/>
</dbReference>
<dbReference type="GO" id="GO:0005789">
    <property type="term" value="C:endoplasmic reticulum membrane"/>
    <property type="evidence" value="ECO:0007669"/>
    <property type="project" value="UniProtKB-SubCell"/>
</dbReference>
<feature type="region of interest" description="Disordered" evidence="10">
    <location>
        <begin position="1"/>
        <end position="146"/>
    </location>
</feature>
<feature type="compositionally biased region" description="Polar residues" evidence="10">
    <location>
        <begin position="56"/>
        <end position="78"/>
    </location>
</feature>
<dbReference type="PANTHER" id="PTHR13205:SF15">
    <property type="entry name" value="DOLICHOL KINASE"/>
    <property type="match status" value="1"/>
</dbReference>
<keyword evidence="9 11" id="KW-0472">Membrane</keyword>
<keyword evidence="6" id="KW-0418">Kinase</keyword>
<feature type="transmembrane region" description="Helical" evidence="11">
    <location>
        <begin position="749"/>
        <end position="766"/>
    </location>
</feature>
<feature type="transmembrane region" description="Helical" evidence="11">
    <location>
        <begin position="196"/>
        <end position="219"/>
    </location>
</feature>
<evidence type="ECO:0000256" key="4">
    <source>
        <dbReference type="ARBA" id="ARBA00022679"/>
    </source>
</evidence>
<evidence type="ECO:0000313" key="13">
    <source>
        <dbReference type="Proteomes" id="UP000044841"/>
    </source>
</evidence>
<keyword evidence="4" id="KW-0808">Transferase</keyword>
<evidence type="ECO:0000256" key="2">
    <source>
        <dbReference type="ARBA" id="ARBA00010794"/>
    </source>
</evidence>
<evidence type="ECO:0000256" key="6">
    <source>
        <dbReference type="ARBA" id="ARBA00022777"/>
    </source>
</evidence>
<evidence type="ECO:0000256" key="11">
    <source>
        <dbReference type="SAM" id="Phobius"/>
    </source>
</evidence>
<dbReference type="PANTHER" id="PTHR13205">
    <property type="entry name" value="TRANSMEMBRANE PROTEIN 15-RELATED"/>
    <property type="match status" value="1"/>
</dbReference>
<gene>
    <name evidence="12" type="ORF">RSOLAG22IIIB_08912</name>
</gene>
<dbReference type="EC" id="2.7.1.108" evidence="3"/>
<keyword evidence="5 11" id="KW-0812">Transmembrane</keyword>
<evidence type="ECO:0000256" key="3">
    <source>
        <dbReference type="ARBA" id="ARBA00012132"/>
    </source>
</evidence>
<keyword evidence="8 11" id="KW-1133">Transmembrane helix</keyword>
<dbReference type="EMBL" id="CYGV01001114">
    <property type="protein sequence ID" value="CUA70498.1"/>
    <property type="molecule type" value="Genomic_DNA"/>
</dbReference>
<feature type="transmembrane region" description="Helical" evidence="11">
    <location>
        <begin position="513"/>
        <end position="538"/>
    </location>
</feature>
<feature type="transmembrane region" description="Helical" evidence="11">
    <location>
        <begin position="270"/>
        <end position="288"/>
    </location>
</feature>
<sequence length="876" mass="96397">MIPQMHLASTRSTPSPPPKPLKLSVTHVSDPSTQLRNRRGRNAITSALTPIRPSLDYSTTNSYLGGESTVDNDTTTDGETFVVQSFGRPRRSSTMSSTASRPTVNPPALDGQEVRTHRVVPRPGRESPHPQNGSNPRGAGPVPMSPRHTYLLPDKINFGLWIVLDARQTGEFILLGLAVLIAARQLFAIGESSATYILLILIACSFFYEYGSAIMLYLLPPKVESSSPNSQGLERPPRRPKVTVTVEHGYIWMTDEKNYRECTDNGESTAVLLGPLVVASALFAAKYITASSPMAVNWHMEGPLPLQEQPHHRDSLASSRRAFLQCTFLNTLVLLAHMYAANIRRDWPRPETTPHGGRRVLLFVGFAVLLTAASCLVYELVQVVNIGLLNELSRLDVICSTLFFQVASYVSVRLARRALTLGELALIGHGATALFLETLNISVIKQWPQSAAYVKTFREPSPLLVFQLALLPGSILIGFLLSPLLALSRHIARRPRLRLRTPHQTEQLIYRRMLAIGLAAGAVLLVGGLLGGWVRWLLGARDPWLWVLRSLTQGRRPWSRLTLVAWWGLLGSLSVAGWNRQLARSRRHPHIHAYTSASVRTPTQPQFKQKSLPPTPMSEVSAVGTYPPLVPRLGTLQAQAQSSASKSVTTSLAPTRDIQAVATDLLDAADKHVPTLSRNGRRKFFHALAVLMFVPGISWDPAFTHLAFSLAFSLFTFSEYIRYFAIYPFGAAVHVFLSEFLDEKDGGTAILSHFYLLTGCALPLWLESPWRVLGLAGVIVLGVGDALASIVGKRLGFSRWFPSSGKTLEGTVAFAVSVFACNWIVAAREFTSVHIDHMGCAVILTALLEAYSKQNDNLTIPLYLWCMMVLLPVGTV</sequence>
<feature type="transmembrane region" description="Helical" evidence="11">
    <location>
        <begin position="558"/>
        <end position="578"/>
    </location>
</feature>
<comment type="similarity">
    <text evidence="2">Belongs to the polyprenol kinase family.</text>
</comment>
<feature type="transmembrane region" description="Helical" evidence="11">
    <location>
        <begin position="720"/>
        <end position="737"/>
    </location>
</feature>
<dbReference type="InterPro" id="IPR032974">
    <property type="entry name" value="Polypren_kinase"/>
</dbReference>
<comment type="subcellular location">
    <subcellularLocation>
        <location evidence="1">Endoplasmic reticulum membrane</location>
        <topology evidence="1">Multi-pass membrane protein</topology>
    </subcellularLocation>
</comment>
<evidence type="ECO:0000256" key="9">
    <source>
        <dbReference type="ARBA" id="ARBA00023136"/>
    </source>
</evidence>
<keyword evidence="13" id="KW-1185">Reference proteome</keyword>
<feature type="compositionally biased region" description="Low complexity" evidence="10">
    <location>
        <begin position="92"/>
        <end position="103"/>
    </location>
</feature>